<dbReference type="PANTHER" id="PTHR36838:SF1">
    <property type="entry name" value="SLR1864 PROTEIN"/>
    <property type="match status" value="1"/>
</dbReference>
<dbReference type="InterPro" id="IPR038770">
    <property type="entry name" value="Na+/solute_symporter_sf"/>
</dbReference>
<dbReference type="Proteomes" id="UP000035514">
    <property type="component" value="Unassembled WGS sequence"/>
</dbReference>
<feature type="transmembrane region" description="Helical" evidence="8">
    <location>
        <begin position="177"/>
        <end position="200"/>
    </location>
</feature>
<feature type="transmembrane region" description="Helical" evidence="8">
    <location>
        <begin position="277"/>
        <end position="296"/>
    </location>
</feature>
<proteinExistence type="inferred from homology"/>
<keyword evidence="6 8" id="KW-1133">Transmembrane helix</keyword>
<evidence type="ECO:0000313" key="10">
    <source>
        <dbReference type="Proteomes" id="UP000035514"/>
    </source>
</evidence>
<evidence type="ECO:0000256" key="4">
    <source>
        <dbReference type="ARBA" id="ARBA00022475"/>
    </source>
</evidence>
<dbReference type="GO" id="GO:0005886">
    <property type="term" value="C:plasma membrane"/>
    <property type="evidence" value="ECO:0007669"/>
    <property type="project" value="UniProtKB-SubCell"/>
</dbReference>
<sequence length="297" mass="33618">MLDPVLPIAIYLVLGYLFKVIYQDNSKQLIDFVIYFSLPAIVFSKIYPLILDQRIVGLVLMFMCFILVNLFLAYLIGKLMRLNRTYFATFMIMATFGNTSFIGFSYIDAFYGQDYIVYGLIYDIFGSFLLLISIGMFIITWGNGKKNSLKLISKSIFLFPPAIMFFVTLILKNFEIPNFLMLTSKTLGSTLVPLAMIAIGMKLELKNIFARLHIVSVAMILKMIVFPIIILIGFKYFYGIDQTWVKVTIIEVAMPPMTMATVLAIKGGLDEKIAINSLVLGVLLSLITITMFTTYLA</sequence>
<dbReference type="GO" id="GO:0055085">
    <property type="term" value="P:transmembrane transport"/>
    <property type="evidence" value="ECO:0007669"/>
    <property type="project" value="InterPro"/>
</dbReference>
<keyword evidence="7 8" id="KW-0472">Membrane</keyword>
<evidence type="ECO:0000256" key="6">
    <source>
        <dbReference type="ARBA" id="ARBA00022989"/>
    </source>
</evidence>
<feature type="transmembrane region" description="Helical" evidence="8">
    <location>
        <begin position="119"/>
        <end position="139"/>
    </location>
</feature>
<dbReference type="Pfam" id="PF03547">
    <property type="entry name" value="Mem_trans"/>
    <property type="match status" value="1"/>
</dbReference>
<evidence type="ECO:0000256" key="2">
    <source>
        <dbReference type="ARBA" id="ARBA00010145"/>
    </source>
</evidence>
<dbReference type="PANTHER" id="PTHR36838">
    <property type="entry name" value="AUXIN EFFLUX CARRIER FAMILY PROTEIN"/>
    <property type="match status" value="1"/>
</dbReference>
<dbReference type="InterPro" id="IPR004776">
    <property type="entry name" value="Mem_transp_PIN-like"/>
</dbReference>
<gene>
    <name evidence="9" type="ORF">AA20_03205</name>
</gene>
<protein>
    <submittedName>
        <fullName evidence="9">Transporter</fullName>
    </submittedName>
</protein>
<dbReference type="PATRIC" id="fig|1447256.3.peg.618"/>
<name>A0A0G9K4X2_9BACT</name>
<feature type="transmembrane region" description="Helical" evidence="8">
    <location>
        <begin position="55"/>
        <end position="75"/>
    </location>
</feature>
<feature type="transmembrane region" description="Helical" evidence="8">
    <location>
        <begin position="87"/>
        <end position="107"/>
    </location>
</feature>
<evidence type="ECO:0000256" key="3">
    <source>
        <dbReference type="ARBA" id="ARBA00022448"/>
    </source>
</evidence>
<feature type="transmembrane region" description="Helical" evidence="8">
    <location>
        <begin position="212"/>
        <end position="238"/>
    </location>
</feature>
<evidence type="ECO:0000313" key="9">
    <source>
        <dbReference type="EMBL" id="KLE01567.1"/>
    </source>
</evidence>
<evidence type="ECO:0000256" key="1">
    <source>
        <dbReference type="ARBA" id="ARBA00004651"/>
    </source>
</evidence>
<evidence type="ECO:0000256" key="8">
    <source>
        <dbReference type="SAM" id="Phobius"/>
    </source>
</evidence>
<dbReference type="AlphaFoldDB" id="A0A0G9K4X2"/>
<keyword evidence="5 8" id="KW-0812">Transmembrane</keyword>
<dbReference type="RefSeq" id="WP_004509836.1">
    <property type="nucleotide sequence ID" value="NZ_JAIQ01000065.1"/>
</dbReference>
<dbReference type="Gene3D" id="1.20.1530.20">
    <property type="match status" value="1"/>
</dbReference>
<reference evidence="9 10" key="1">
    <citation type="submission" date="2014-01" db="EMBL/GenBank/DDBJ databases">
        <title>Development of a Comparative Genomic Fingerprinting Assay for High Resolution Genotyping of Arcobacter butzleri.</title>
        <authorList>
            <person name="Webb A.L."/>
            <person name="Inglis G.D."/>
            <person name="Kruczkiewicz P."/>
            <person name="Selinger L.B."/>
            <person name="Taboada E.N."/>
        </authorList>
    </citation>
    <scope>NUCLEOTIDE SEQUENCE [LARGE SCALE GENOMIC DNA]</scope>
    <source>
        <strain evidence="9 10">L348</strain>
    </source>
</reference>
<comment type="caution">
    <text evidence="9">The sequence shown here is derived from an EMBL/GenBank/DDBJ whole genome shotgun (WGS) entry which is preliminary data.</text>
</comment>
<keyword evidence="4" id="KW-1003">Cell membrane</keyword>
<feature type="transmembrane region" description="Helical" evidence="8">
    <location>
        <begin position="151"/>
        <end position="171"/>
    </location>
</feature>
<comment type="similarity">
    <text evidence="2">Belongs to the auxin efflux carrier (TC 2.A.69) family.</text>
</comment>
<evidence type="ECO:0000256" key="5">
    <source>
        <dbReference type="ARBA" id="ARBA00022692"/>
    </source>
</evidence>
<feature type="transmembrane region" description="Helical" evidence="8">
    <location>
        <begin position="29"/>
        <end position="49"/>
    </location>
</feature>
<comment type="subcellular location">
    <subcellularLocation>
        <location evidence="1">Cell membrane</location>
        <topology evidence="1">Multi-pass membrane protein</topology>
    </subcellularLocation>
</comment>
<dbReference type="EMBL" id="JAIQ01000065">
    <property type="protein sequence ID" value="KLE01567.1"/>
    <property type="molecule type" value="Genomic_DNA"/>
</dbReference>
<organism evidence="9 10">
    <name type="scientific">Aliarcobacter butzleri L348</name>
    <dbReference type="NCBI Taxonomy" id="1447256"/>
    <lineage>
        <taxon>Bacteria</taxon>
        <taxon>Pseudomonadati</taxon>
        <taxon>Campylobacterota</taxon>
        <taxon>Epsilonproteobacteria</taxon>
        <taxon>Campylobacterales</taxon>
        <taxon>Arcobacteraceae</taxon>
        <taxon>Aliarcobacter</taxon>
    </lineage>
</organism>
<accession>A0A0G9K4X2</accession>
<feature type="transmembrane region" description="Helical" evidence="8">
    <location>
        <begin position="244"/>
        <end position="265"/>
    </location>
</feature>
<feature type="transmembrane region" description="Helical" evidence="8">
    <location>
        <begin position="6"/>
        <end position="22"/>
    </location>
</feature>
<keyword evidence="3" id="KW-0813">Transport</keyword>
<evidence type="ECO:0000256" key="7">
    <source>
        <dbReference type="ARBA" id="ARBA00023136"/>
    </source>
</evidence>